<evidence type="ECO:0000313" key="4">
    <source>
        <dbReference type="Proteomes" id="UP000269198"/>
    </source>
</evidence>
<comment type="caution">
    <text evidence="3">The sequence shown here is derived from an EMBL/GenBank/DDBJ whole genome shotgun (WGS) entry which is preliminary data.</text>
</comment>
<dbReference type="PANTHER" id="PTHR35335:SF1">
    <property type="entry name" value="UPF0716 PROTEIN FXSA"/>
    <property type="match status" value="1"/>
</dbReference>
<dbReference type="PANTHER" id="PTHR35335">
    <property type="entry name" value="UPF0716 PROTEIN FXSA"/>
    <property type="match status" value="1"/>
</dbReference>
<feature type="transmembrane region" description="Helical" evidence="2">
    <location>
        <begin position="29"/>
        <end position="50"/>
    </location>
</feature>
<reference evidence="3 4" key="1">
    <citation type="submission" date="2018-11" db="EMBL/GenBank/DDBJ databases">
        <title>The genome draft of YIM 96095.</title>
        <authorList>
            <person name="Tang S.-K."/>
            <person name="Chunyu W.-X."/>
            <person name="Feng Y.-Z."/>
        </authorList>
    </citation>
    <scope>NUCLEOTIDE SEQUENCE [LARGE SCALE GENOMIC DNA]</scope>
    <source>
        <strain evidence="3 4">YIM 96095</strain>
    </source>
</reference>
<feature type="region of interest" description="Disordered" evidence="1">
    <location>
        <begin position="131"/>
        <end position="181"/>
    </location>
</feature>
<dbReference type="Proteomes" id="UP000269198">
    <property type="component" value="Unassembled WGS sequence"/>
</dbReference>
<organism evidence="3 4">
    <name type="scientific">Halostreptopolyspora alba</name>
    <dbReference type="NCBI Taxonomy" id="2487137"/>
    <lineage>
        <taxon>Bacteria</taxon>
        <taxon>Bacillati</taxon>
        <taxon>Actinomycetota</taxon>
        <taxon>Actinomycetes</taxon>
        <taxon>Streptosporangiales</taxon>
        <taxon>Nocardiopsidaceae</taxon>
        <taxon>Halostreptopolyspora</taxon>
    </lineage>
</organism>
<keyword evidence="2" id="KW-1133">Transmembrane helix</keyword>
<name>A0A3N0EGA2_9ACTN</name>
<dbReference type="RefSeq" id="WP_123199662.1">
    <property type="nucleotide sequence ID" value="NZ_RJMB01000002.1"/>
</dbReference>
<gene>
    <name evidence="3" type="ORF">EFW17_02860</name>
</gene>
<feature type="compositionally biased region" description="Basic and acidic residues" evidence="1">
    <location>
        <begin position="171"/>
        <end position="181"/>
    </location>
</feature>
<dbReference type="OrthoDB" id="9792788at2"/>
<dbReference type="GO" id="GO:0016020">
    <property type="term" value="C:membrane"/>
    <property type="evidence" value="ECO:0007669"/>
    <property type="project" value="InterPro"/>
</dbReference>
<evidence type="ECO:0000313" key="3">
    <source>
        <dbReference type="EMBL" id="RNL86834.1"/>
    </source>
</evidence>
<dbReference type="Pfam" id="PF04186">
    <property type="entry name" value="FxsA"/>
    <property type="match status" value="1"/>
</dbReference>
<dbReference type="AlphaFoldDB" id="A0A3N0EGA2"/>
<dbReference type="InterPro" id="IPR007313">
    <property type="entry name" value="FxsA"/>
</dbReference>
<evidence type="ECO:0000256" key="2">
    <source>
        <dbReference type="SAM" id="Phobius"/>
    </source>
</evidence>
<protein>
    <submittedName>
        <fullName evidence="3">FxsA family protein</fullName>
    </submittedName>
</protein>
<feature type="transmembrane region" description="Helical" evidence="2">
    <location>
        <begin position="71"/>
        <end position="91"/>
    </location>
</feature>
<proteinExistence type="predicted"/>
<evidence type="ECO:0000256" key="1">
    <source>
        <dbReference type="SAM" id="MobiDB-lite"/>
    </source>
</evidence>
<sequence>MPLLIVLALMALPFVEIWLMILAGQQVGVALTIAALFALSVSGVFVLRGAGTRTFREADEAMRTGTPPQGGLLDTLMVMVGGVLLLIPGFVTGVMGAALALPFTRPALRWAFVAWAERRVRRMAATPHGPVVTVRGPGFPGAGHGPGKPGAGQSGSATDGPGSGRVVPGRVIREDNGDSTG</sequence>
<feature type="compositionally biased region" description="Gly residues" evidence="1">
    <location>
        <begin position="138"/>
        <end position="153"/>
    </location>
</feature>
<accession>A0A3N0EGA2</accession>
<keyword evidence="4" id="KW-1185">Reference proteome</keyword>
<dbReference type="EMBL" id="RJMB01000002">
    <property type="protein sequence ID" value="RNL86834.1"/>
    <property type="molecule type" value="Genomic_DNA"/>
</dbReference>
<keyword evidence="2" id="KW-0472">Membrane</keyword>
<dbReference type="NCBIfam" id="NF008528">
    <property type="entry name" value="PRK11463.1-2"/>
    <property type="match status" value="1"/>
</dbReference>
<keyword evidence="2" id="KW-0812">Transmembrane</keyword>